<dbReference type="AlphaFoldDB" id="A0AAN6M259"/>
<keyword evidence="3" id="KW-1185">Reference proteome</keyword>
<sequence length="309" mass="34666">MSRVRTPFSDTGEDAFLPSIEQDDGLYDTRRDLFEDQSTPIFSSTFDKDGLDDLDLASGDGTNAPQNSRTTSGTITPEQKNTLDFSGYDFEPTQQSASIYPSPDNLPEAMHLYPTHLQKPSTIYHKGDRRPLPHRSTTNTDIRLAPGPLQTFHQAHNHPSHRRSYSQNDTERILEYPIEHPHPGIHYPPYTHTHPHTTPTFVRLCETRNPRSTSKPRFYTRKKTHPQSTPNTRNRALPPMSVPVGIGIPLHPDPGTPVLTDGPVQLTGPRMTHMAHATQRASSQKIIELGAMAVYNKLVKEGGRRSILC</sequence>
<accession>A0AAN6M259</accession>
<evidence type="ECO:0000313" key="3">
    <source>
        <dbReference type="Proteomes" id="UP001280581"/>
    </source>
</evidence>
<feature type="compositionally biased region" description="Polar residues" evidence="1">
    <location>
        <begin position="63"/>
        <end position="79"/>
    </location>
</feature>
<evidence type="ECO:0000313" key="2">
    <source>
        <dbReference type="EMBL" id="KAK3209730.1"/>
    </source>
</evidence>
<evidence type="ECO:0000256" key="1">
    <source>
        <dbReference type="SAM" id="MobiDB-lite"/>
    </source>
</evidence>
<reference evidence="2 3" key="1">
    <citation type="submission" date="2021-02" db="EMBL/GenBank/DDBJ databases">
        <title>Genome assembly of Pseudopithomyces chartarum.</title>
        <authorList>
            <person name="Jauregui R."/>
            <person name="Singh J."/>
            <person name="Voisey C."/>
        </authorList>
    </citation>
    <scope>NUCLEOTIDE SEQUENCE [LARGE SCALE GENOMIC DNA]</scope>
    <source>
        <strain evidence="2 3">AGR01</strain>
    </source>
</reference>
<comment type="caution">
    <text evidence="2">The sequence shown here is derived from an EMBL/GenBank/DDBJ whole genome shotgun (WGS) entry which is preliminary data.</text>
</comment>
<feature type="region of interest" description="Disordered" evidence="1">
    <location>
        <begin position="1"/>
        <end position="24"/>
    </location>
</feature>
<name>A0AAN6M259_9PLEO</name>
<dbReference type="Proteomes" id="UP001280581">
    <property type="component" value="Unassembled WGS sequence"/>
</dbReference>
<feature type="region of interest" description="Disordered" evidence="1">
    <location>
        <begin position="39"/>
        <end position="79"/>
    </location>
</feature>
<protein>
    <submittedName>
        <fullName evidence="2">Uncharacterized protein</fullName>
    </submittedName>
</protein>
<proteinExistence type="predicted"/>
<organism evidence="2 3">
    <name type="scientific">Pseudopithomyces chartarum</name>
    <dbReference type="NCBI Taxonomy" id="1892770"/>
    <lineage>
        <taxon>Eukaryota</taxon>
        <taxon>Fungi</taxon>
        <taxon>Dikarya</taxon>
        <taxon>Ascomycota</taxon>
        <taxon>Pezizomycotina</taxon>
        <taxon>Dothideomycetes</taxon>
        <taxon>Pleosporomycetidae</taxon>
        <taxon>Pleosporales</taxon>
        <taxon>Massarineae</taxon>
        <taxon>Didymosphaeriaceae</taxon>
        <taxon>Pseudopithomyces</taxon>
    </lineage>
</organism>
<gene>
    <name evidence="2" type="ORF">GRF29_44g467875</name>
</gene>
<feature type="region of interest" description="Disordered" evidence="1">
    <location>
        <begin position="209"/>
        <end position="238"/>
    </location>
</feature>
<dbReference type="EMBL" id="WVTA01000005">
    <property type="protein sequence ID" value="KAK3209730.1"/>
    <property type="molecule type" value="Genomic_DNA"/>
</dbReference>